<keyword evidence="3 4" id="KW-0408">Iron</keyword>
<dbReference type="PROSITE" id="PS51007">
    <property type="entry name" value="CYTC"/>
    <property type="match status" value="1"/>
</dbReference>
<organism evidence="6 7">
    <name type="scientific">Cereibacter ovatus</name>
    <dbReference type="NCBI Taxonomy" id="439529"/>
    <lineage>
        <taxon>Bacteria</taxon>
        <taxon>Pseudomonadati</taxon>
        <taxon>Pseudomonadota</taxon>
        <taxon>Alphaproteobacteria</taxon>
        <taxon>Rhodobacterales</taxon>
        <taxon>Paracoccaceae</taxon>
        <taxon>Cereibacter</taxon>
    </lineage>
</organism>
<dbReference type="InterPro" id="IPR030999">
    <property type="entry name" value="Thiosulf_SoxX"/>
</dbReference>
<evidence type="ECO:0000313" key="7">
    <source>
        <dbReference type="Proteomes" id="UP000219467"/>
    </source>
</evidence>
<evidence type="ECO:0000259" key="5">
    <source>
        <dbReference type="PROSITE" id="PS51007"/>
    </source>
</evidence>
<dbReference type="InterPro" id="IPR009056">
    <property type="entry name" value="Cyt_c-like_dom"/>
</dbReference>
<evidence type="ECO:0000256" key="3">
    <source>
        <dbReference type="ARBA" id="ARBA00023004"/>
    </source>
</evidence>
<dbReference type="InterPro" id="IPR036909">
    <property type="entry name" value="Cyt_c-like_dom_sf"/>
</dbReference>
<gene>
    <name evidence="6" type="ORF">SAMN05878503_10826</name>
</gene>
<dbReference type="Gene3D" id="1.10.760.10">
    <property type="entry name" value="Cytochrome c-like domain"/>
    <property type="match status" value="1"/>
</dbReference>
<reference evidence="7" key="1">
    <citation type="submission" date="2017-08" db="EMBL/GenBank/DDBJ databases">
        <authorList>
            <person name="Varghese N."/>
            <person name="Submissions S."/>
        </authorList>
    </citation>
    <scope>NUCLEOTIDE SEQUENCE [LARGE SCALE GENOMIC DNA]</scope>
    <source>
        <strain evidence="7">JA234</strain>
    </source>
</reference>
<dbReference type="AlphaFoldDB" id="A0A285CVW0"/>
<sequence>MLGAVAACLAAPAAAEITPTEVRFDNGAVAQSLTGVPGDPAAGAKLLSSRADANCVACHMIAAQPDVAFQGDVGPALDDVASRYSEAQLRGIVANSKLTFAGSVMPSFYKVGGHVRPGDGFTGNPAPADLGPILSAQQVEDLVAYLLTLKP</sequence>
<feature type="domain" description="Cytochrome c" evidence="5">
    <location>
        <begin position="38"/>
        <end position="150"/>
    </location>
</feature>
<dbReference type="GO" id="GO:0009055">
    <property type="term" value="F:electron transfer activity"/>
    <property type="evidence" value="ECO:0007669"/>
    <property type="project" value="InterPro"/>
</dbReference>
<dbReference type="SUPFAM" id="SSF46626">
    <property type="entry name" value="Cytochrome c"/>
    <property type="match status" value="1"/>
</dbReference>
<dbReference type="Proteomes" id="UP000219467">
    <property type="component" value="Unassembled WGS sequence"/>
</dbReference>
<evidence type="ECO:0000313" key="6">
    <source>
        <dbReference type="EMBL" id="SNX71073.1"/>
    </source>
</evidence>
<protein>
    <submittedName>
        <fullName evidence="6">Monoheme cytochrome SoxX (Sulfur oxidation)</fullName>
    </submittedName>
</protein>
<keyword evidence="2 4" id="KW-0479">Metal-binding</keyword>
<dbReference type="Pfam" id="PF00034">
    <property type="entry name" value="Cytochrom_C"/>
    <property type="match status" value="1"/>
</dbReference>
<keyword evidence="1 4" id="KW-0349">Heme</keyword>
<proteinExistence type="predicted"/>
<evidence type="ECO:0000256" key="2">
    <source>
        <dbReference type="ARBA" id="ARBA00022723"/>
    </source>
</evidence>
<evidence type="ECO:0000256" key="1">
    <source>
        <dbReference type="ARBA" id="ARBA00022617"/>
    </source>
</evidence>
<dbReference type="NCBIfam" id="TIGR04485">
    <property type="entry name" value="thiosulf_SoxX"/>
    <property type="match status" value="1"/>
</dbReference>
<dbReference type="GO" id="GO:0046872">
    <property type="term" value="F:metal ion binding"/>
    <property type="evidence" value="ECO:0007669"/>
    <property type="project" value="UniProtKB-KW"/>
</dbReference>
<accession>A0A285CVW0</accession>
<evidence type="ECO:0000256" key="4">
    <source>
        <dbReference type="PROSITE-ProRule" id="PRU00433"/>
    </source>
</evidence>
<name>A0A285CVW0_9RHOB</name>
<keyword evidence="7" id="KW-1185">Reference proteome</keyword>
<dbReference type="GO" id="GO:0020037">
    <property type="term" value="F:heme binding"/>
    <property type="evidence" value="ECO:0007669"/>
    <property type="project" value="InterPro"/>
</dbReference>
<dbReference type="EMBL" id="OAOQ01000008">
    <property type="protein sequence ID" value="SNX71073.1"/>
    <property type="molecule type" value="Genomic_DNA"/>
</dbReference>